<dbReference type="Ensembl" id="ENSELUT00000043829.2">
    <property type="protein sequence ID" value="ENSELUP00000048121.2"/>
    <property type="gene ID" value="ENSELUG00000004686.3"/>
</dbReference>
<dbReference type="InterPro" id="IPR000719">
    <property type="entry name" value="Prot_kinase_dom"/>
</dbReference>
<dbReference type="PANTHER" id="PTHR46240:SF1">
    <property type="entry name" value="SERINE_THREONINE-PROTEIN KINASE ULK4"/>
    <property type="match status" value="1"/>
</dbReference>
<reference evidence="4" key="1">
    <citation type="journal article" date="2014" name="PLoS ONE">
        <title>The genome and linkage map of the northern pike (Esox lucius): conserved synteny revealed between the salmonid sister group and the Neoteleostei.</title>
        <authorList>
            <person name="Rondeau E.B."/>
            <person name="Minkley D.R."/>
            <person name="Leong J.S."/>
            <person name="Messmer A.M."/>
            <person name="Jantzen J.R."/>
            <person name="von Schalburg K.R."/>
            <person name="Lemon C."/>
            <person name="Bird N.H."/>
            <person name="Koop B.F."/>
        </authorList>
    </citation>
    <scope>NUCLEOTIDE SEQUENCE</scope>
</reference>
<dbReference type="GO" id="GO:0005524">
    <property type="term" value="F:ATP binding"/>
    <property type="evidence" value="ECO:0007669"/>
    <property type="project" value="InterPro"/>
</dbReference>
<name>A0A6Q2X4U0_ESOLU</name>
<dbReference type="Proteomes" id="UP000265140">
    <property type="component" value="Chromosome 20"/>
</dbReference>
<sequence>MENFILYEEIGTGSKSVVYKGRRKGSINFVAIICSDKSKKPEITNHVRLTHDLKHENVVTFYEWYETSNHLWIVVELCTGGSLEAVIAQDECLSEDVVRDFGINMVKGLRYIHDAGIVFSDLSPSKILLDGPGTLKYSNFCLSKAEGENLEEFFALVTAEETDGGYSRENTSRRNIKNRIQGSPIYCAPEVVNGGDLTVSSDLWALGCIFYEMFSGKPPFFSETFSVLIELILHMDPPSPMQRGVSLCKPSEEFQSLIKGLLEKDPQKRMNWTQLLAHPFWKGAFSEVHTSLEDDVSFSSSVERRRVCSSSQSSAVRSVSVSSLGPGEEYRGTLGGTAGGEEPVCMHPNKSFRLDNLTELRPKSALDKDARESIFLLSSRPRMSCRAGDTSDKSPLPQHSVVVSGLTGFRSCIKDLVYTDSDLTVTPIMDNPKIQKTAPVRYDPKTLCVPAYSAEKLSCMSPEDWRKFLQLLGSSLEAPDDKTTPGARSRLNLLCYLCVIAAHKDTATRIVHSRLFPVLTQQLRISPNWDVKTRVMRVLGLLASHCSELREEAPVIEAVAMFIELIRENFRNSKLKQCLLPPLGELLYLIATQEEKKEHPGELWVVPAAAYTVLMRCLREGEELVVNHIACKIVENVCTTLSHHAQGFITVEIGPMLWYLFTHSTVDSLRVSAISALCRITRHSVGAFQSVIEKVGLPAILARLVSGISRVQQNLLTMFTAMLSSGAHAHLHRLVQERDFVLKIMRSLESPSSIIRAKAFLVLLQVLSSNRDMLLLCCNSRLVMYIERDIRKATPGKEQQSNNEYLSKCLDLLIRHMVLELPDILDDMLSALGSVVGRKHPSTVQAKQLKQSLPMMTVVLQLLTSQIFRPQVLTEEFLLKFGALLNHITSIDASETSLGSAIGQVGSEELIRNTLSAVEAITQHPALLTPHHGTVVDCILPPLTSLAFSENVEWRVVSLRVLSEIALLLLSQEAVEEGERAEEQGEREEEERRNGEEERERVCNSSTGRLLTLITQALLPQYESLLLEPDPVPVYALKLLVALTEHSTPVNRLVRDSRILPAIFQVIAEHQGNLLGGTMQNATALLSNLTGPKDADLQPFYQQGLVEVVCSVFSQAAILYAEMEESPGKRSSHVLLLALLDTLHNVLKSTSYVVRLAVQTQTADSQEETQAAEELLLINRPLTGLTSLLIQMLPCGDVEVYEEASQCLSLLMQLYGGDGPSALCPLNLQRLSQTLQLQTQPRQQRLLLRIIRRLITATTDSLWCGTAEGQELVHVLQRLSHAARSHADDAVTSMAAEILTGIGFLNIG</sequence>
<reference evidence="3" key="3">
    <citation type="submission" date="2025-08" db="UniProtKB">
        <authorList>
            <consortium name="Ensembl"/>
        </authorList>
    </citation>
    <scope>IDENTIFICATION</scope>
</reference>
<dbReference type="Bgee" id="ENSELUG00000004686">
    <property type="expression patterns" value="Expressed in stomach and 14 other cell types or tissues"/>
</dbReference>
<organism evidence="3 4">
    <name type="scientific">Esox lucius</name>
    <name type="common">Northern pike</name>
    <dbReference type="NCBI Taxonomy" id="8010"/>
    <lineage>
        <taxon>Eukaryota</taxon>
        <taxon>Metazoa</taxon>
        <taxon>Chordata</taxon>
        <taxon>Craniata</taxon>
        <taxon>Vertebrata</taxon>
        <taxon>Euteleostomi</taxon>
        <taxon>Actinopterygii</taxon>
        <taxon>Neopterygii</taxon>
        <taxon>Teleostei</taxon>
        <taxon>Protacanthopterygii</taxon>
        <taxon>Esociformes</taxon>
        <taxon>Esocidae</taxon>
        <taxon>Esox</taxon>
    </lineage>
</organism>
<accession>A0A6Q2X4U0</accession>
<dbReference type="InterPro" id="IPR056981">
    <property type="entry name" value="HEAT_ULK4_RUNKEL"/>
</dbReference>
<dbReference type="SUPFAM" id="SSF56112">
    <property type="entry name" value="Protein kinase-like (PK-like)"/>
    <property type="match status" value="1"/>
</dbReference>
<feature type="region of interest" description="Disordered" evidence="1">
    <location>
        <begin position="319"/>
        <end position="342"/>
    </location>
</feature>
<dbReference type="PROSITE" id="PS50011">
    <property type="entry name" value="PROTEIN_KINASE_DOM"/>
    <property type="match status" value="1"/>
</dbReference>
<feature type="region of interest" description="Disordered" evidence="1">
    <location>
        <begin position="978"/>
        <end position="1001"/>
    </location>
</feature>
<gene>
    <name evidence="3" type="primary">ULK4</name>
</gene>
<dbReference type="CDD" id="cd14010">
    <property type="entry name" value="STKc_ULK4"/>
    <property type="match status" value="1"/>
</dbReference>
<keyword evidence="4" id="KW-1185">Reference proteome</keyword>
<dbReference type="PANTHER" id="PTHR46240">
    <property type="entry name" value="SER/THR PROTEIN KINASE ULK4"/>
    <property type="match status" value="1"/>
</dbReference>
<protein>
    <recommendedName>
        <fullName evidence="2">Protein kinase domain-containing protein</fullName>
    </recommendedName>
</protein>
<reference evidence="3" key="4">
    <citation type="submission" date="2025-09" db="UniProtKB">
        <authorList>
            <consortium name="Ensembl"/>
        </authorList>
    </citation>
    <scope>IDENTIFICATION</scope>
</reference>
<reference evidence="3" key="2">
    <citation type="submission" date="2020-02" db="EMBL/GenBank/DDBJ databases">
        <title>Esox lucius (northern pike) genome, fEsoLuc1, primary haplotype.</title>
        <authorList>
            <person name="Myers G."/>
            <person name="Karagic N."/>
            <person name="Meyer A."/>
            <person name="Pippel M."/>
            <person name="Reichard M."/>
            <person name="Winkler S."/>
            <person name="Tracey A."/>
            <person name="Sims Y."/>
            <person name="Howe K."/>
            <person name="Rhie A."/>
            <person name="Formenti G."/>
            <person name="Durbin R."/>
            <person name="Fedrigo O."/>
            <person name="Jarvis E.D."/>
        </authorList>
    </citation>
    <scope>NUCLEOTIDE SEQUENCE [LARGE SCALE GENOMIC DNA]</scope>
</reference>
<dbReference type="Gene3D" id="1.25.10.10">
    <property type="entry name" value="Leucine-rich Repeat Variant"/>
    <property type="match status" value="3"/>
</dbReference>
<proteinExistence type="predicted"/>
<dbReference type="SMART" id="SM00220">
    <property type="entry name" value="S_TKc"/>
    <property type="match status" value="1"/>
</dbReference>
<dbReference type="Gene3D" id="1.10.510.10">
    <property type="entry name" value="Transferase(Phosphotransferase) domain 1"/>
    <property type="match status" value="1"/>
</dbReference>
<dbReference type="InterPro" id="IPR045906">
    <property type="entry name" value="ULK4"/>
</dbReference>
<dbReference type="InterPro" id="IPR011989">
    <property type="entry name" value="ARM-like"/>
</dbReference>
<dbReference type="GeneTree" id="ENSGT00940000156541"/>
<evidence type="ECO:0000313" key="4">
    <source>
        <dbReference type="Proteomes" id="UP000265140"/>
    </source>
</evidence>
<dbReference type="SUPFAM" id="SSF48371">
    <property type="entry name" value="ARM repeat"/>
    <property type="match status" value="1"/>
</dbReference>
<feature type="domain" description="Protein kinase" evidence="2">
    <location>
        <begin position="4"/>
        <end position="281"/>
    </location>
</feature>
<dbReference type="InterPro" id="IPR011009">
    <property type="entry name" value="Kinase-like_dom_sf"/>
</dbReference>
<dbReference type="InterPro" id="IPR016024">
    <property type="entry name" value="ARM-type_fold"/>
</dbReference>
<evidence type="ECO:0000256" key="1">
    <source>
        <dbReference type="SAM" id="MobiDB-lite"/>
    </source>
</evidence>
<dbReference type="GO" id="GO:0004672">
    <property type="term" value="F:protein kinase activity"/>
    <property type="evidence" value="ECO:0007669"/>
    <property type="project" value="InterPro"/>
</dbReference>
<evidence type="ECO:0000313" key="3">
    <source>
        <dbReference type="Ensembl" id="ENSELUP00000048121.2"/>
    </source>
</evidence>
<dbReference type="Pfam" id="PF23606">
    <property type="entry name" value="HEAT_ULK4"/>
    <property type="match status" value="1"/>
</dbReference>
<evidence type="ECO:0000259" key="2">
    <source>
        <dbReference type="PROSITE" id="PS50011"/>
    </source>
</evidence>
<dbReference type="Pfam" id="PF00069">
    <property type="entry name" value="Pkinase"/>
    <property type="match status" value="1"/>
</dbReference>